<dbReference type="Proteomes" id="UP000192907">
    <property type="component" value="Unassembled WGS sequence"/>
</dbReference>
<dbReference type="GO" id="GO:0016279">
    <property type="term" value="F:protein-lysine N-methyltransferase activity"/>
    <property type="evidence" value="ECO:0007669"/>
    <property type="project" value="RHEA"/>
</dbReference>
<keyword evidence="2 6" id="KW-0963">Cytoplasm</keyword>
<dbReference type="GO" id="GO:0005840">
    <property type="term" value="C:ribosome"/>
    <property type="evidence" value="ECO:0007669"/>
    <property type="project" value="UniProtKB-KW"/>
</dbReference>
<feature type="binding site" evidence="6">
    <location>
        <position position="204"/>
    </location>
    <ligand>
        <name>S-adenosyl-L-methionine</name>
        <dbReference type="ChEBI" id="CHEBI:59789"/>
    </ligand>
</feature>
<dbReference type="CDD" id="cd02440">
    <property type="entry name" value="AdoMet_MTases"/>
    <property type="match status" value="1"/>
</dbReference>
<keyword evidence="8" id="KW-1185">Reference proteome</keyword>
<protein>
    <recommendedName>
        <fullName evidence="6">Ribosomal protein L11 methyltransferase</fullName>
        <shortName evidence="6">L11 Mtase</shortName>
        <ecNumber evidence="6">2.1.1.-</ecNumber>
    </recommendedName>
</protein>
<dbReference type="InterPro" id="IPR004498">
    <property type="entry name" value="Ribosomal_PrmA_MeTrfase"/>
</dbReference>
<reference evidence="8" key="1">
    <citation type="submission" date="2017-04" db="EMBL/GenBank/DDBJ databases">
        <authorList>
            <person name="Varghese N."/>
            <person name="Submissions S."/>
        </authorList>
    </citation>
    <scope>NUCLEOTIDE SEQUENCE [LARGE SCALE GENOMIC DNA]</scope>
    <source>
        <strain evidence="8">RKEM611</strain>
    </source>
</reference>
<dbReference type="AlphaFoldDB" id="A0A1Y6B555"/>
<gene>
    <name evidence="6" type="primary">prmA</name>
    <name evidence="7" type="ORF">SAMN06296036_101134</name>
</gene>
<keyword evidence="3 6" id="KW-0489">Methyltransferase</keyword>
<name>A0A1Y6B555_9BACT</name>
<dbReference type="Pfam" id="PF06325">
    <property type="entry name" value="PrmA"/>
    <property type="match status" value="1"/>
</dbReference>
<evidence type="ECO:0000256" key="1">
    <source>
        <dbReference type="ARBA" id="ARBA00009741"/>
    </source>
</evidence>
<dbReference type="InterPro" id="IPR029063">
    <property type="entry name" value="SAM-dependent_MTases_sf"/>
</dbReference>
<comment type="subcellular location">
    <subcellularLocation>
        <location evidence="6">Cytoplasm</location>
    </subcellularLocation>
</comment>
<evidence type="ECO:0000313" key="7">
    <source>
        <dbReference type="EMBL" id="SME88267.1"/>
    </source>
</evidence>
<accession>A0A1Y6B555</accession>
<dbReference type="EMBL" id="FWZT01000001">
    <property type="protein sequence ID" value="SME88267.1"/>
    <property type="molecule type" value="Genomic_DNA"/>
</dbReference>
<keyword evidence="7" id="KW-0687">Ribonucleoprotein</keyword>
<proteinExistence type="inferred from homology"/>
<evidence type="ECO:0000256" key="4">
    <source>
        <dbReference type="ARBA" id="ARBA00022679"/>
    </source>
</evidence>
<dbReference type="PANTHER" id="PTHR43648">
    <property type="entry name" value="ELECTRON TRANSFER FLAVOPROTEIN BETA SUBUNIT LYSINE METHYLTRANSFERASE"/>
    <property type="match status" value="1"/>
</dbReference>
<feature type="binding site" evidence="6">
    <location>
        <position position="159"/>
    </location>
    <ligand>
        <name>S-adenosyl-L-methionine</name>
        <dbReference type="ChEBI" id="CHEBI:59789"/>
    </ligand>
</feature>
<dbReference type="STRING" id="1513793.SAMN06296036_101134"/>
<comment type="function">
    <text evidence="6">Methylates ribosomal protein L11.</text>
</comment>
<comment type="catalytic activity">
    <reaction evidence="6">
        <text>L-lysyl-[protein] + 3 S-adenosyl-L-methionine = N(6),N(6),N(6)-trimethyl-L-lysyl-[protein] + 3 S-adenosyl-L-homocysteine + 3 H(+)</text>
        <dbReference type="Rhea" id="RHEA:54192"/>
        <dbReference type="Rhea" id="RHEA-COMP:9752"/>
        <dbReference type="Rhea" id="RHEA-COMP:13826"/>
        <dbReference type="ChEBI" id="CHEBI:15378"/>
        <dbReference type="ChEBI" id="CHEBI:29969"/>
        <dbReference type="ChEBI" id="CHEBI:57856"/>
        <dbReference type="ChEBI" id="CHEBI:59789"/>
        <dbReference type="ChEBI" id="CHEBI:61961"/>
    </reaction>
</comment>
<dbReference type="SUPFAM" id="SSF53335">
    <property type="entry name" value="S-adenosyl-L-methionine-dependent methyltransferases"/>
    <property type="match status" value="1"/>
</dbReference>
<keyword evidence="7" id="KW-0689">Ribosomal protein</keyword>
<evidence type="ECO:0000256" key="3">
    <source>
        <dbReference type="ARBA" id="ARBA00022603"/>
    </source>
</evidence>
<sequence length="311" mass="34925">MHPNSTYELRISFQDQGDKKALHVKEDVKQFLISIGEATFVEGVVDGLDLDFDYDHDDRDYYEELGGAIAPLSIYKYDKSHLQQIEVLLSKKFGEELSINLVELDTQEWMEGWKDSFKPFTTERFFVYPPWESVPANEDRMPLMIEPGMAFGTGQHATTQLCLQEIERHGTQNPMSQALDVGTGTGILAIALLKLGCKQVLATDIDPDAVIATRDNARENAVSFEVRQESVPSEGAYDLVIANILFTVIRRILDDLIARVQPGGHLLLSGILAEEEHEIDPLVGNRLSVVRKQELNGWVSLLYRKDHGAPV</sequence>
<dbReference type="RefSeq" id="WP_159455051.1">
    <property type="nucleotide sequence ID" value="NZ_FWZT01000001.1"/>
</dbReference>
<keyword evidence="5 6" id="KW-0949">S-adenosyl-L-methionine</keyword>
<evidence type="ECO:0000256" key="2">
    <source>
        <dbReference type="ARBA" id="ARBA00022490"/>
    </source>
</evidence>
<feature type="binding site" evidence="6">
    <location>
        <position position="243"/>
    </location>
    <ligand>
        <name>S-adenosyl-L-methionine</name>
        <dbReference type="ChEBI" id="CHEBI:59789"/>
    </ligand>
</feature>
<feature type="binding site" evidence="6">
    <location>
        <position position="182"/>
    </location>
    <ligand>
        <name>S-adenosyl-L-methionine</name>
        <dbReference type="ChEBI" id="CHEBI:59789"/>
    </ligand>
</feature>
<evidence type="ECO:0000313" key="8">
    <source>
        <dbReference type="Proteomes" id="UP000192907"/>
    </source>
</evidence>
<evidence type="ECO:0000256" key="5">
    <source>
        <dbReference type="ARBA" id="ARBA00022691"/>
    </source>
</evidence>
<organism evidence="7 8">
    <name type="scientific">Pseudobacteriovorax antillogorgiicola</name>
    <dbReference type="NCBI Taxonomy" id="1513793"/>
    <lineage>
        <taxon>Bacteria</taxon>
        <taxon>Pseudomonadati</taxon>
        <taxon>Bdellovibrionota</taxon>
        <taxon>Oligoflexia</taxon>
        <taxon>Oligoflexales</taxon>
        <taxon>Pseudobacteriovoracaceae</taxon>
        <taxon>Pseudobacteriovorax</taxon>
    </lineage>
</organism>
<dbReference type="EC" id="2.1.1.-" evidence="6"/>
<dbReference type="Gene3D" id="3.40.50.150">
    <property type="entry name" value="Vaccinia Virus protein VP39"/>
    <property type="match status" value="1"/>
</dbReference>
<dbReference type="GO" id="GO:0005737">
    <property type="term" value="C:cytoplasm"/>
    <property type="evidence" value="ECO:0007669"/>
    <property type="project" value="UniProtKB-SubCell"/>
</dbReference>
<keyword evidence="4 6" id="KW-0808">Transferase</keyword>
<comment type="similarity">
    <text evidence="1 6">Belongs to the methyltransferase superfamily. PrmA family.</text>
</comment>
<evidence type="ECO:0000256" key="6">
    <source>
        <dbReference type="HAMAP-Rule" id="MF_00735"/>
    </source>
</evidence>
<dbReference type="GO" id="GO:0032259">
    <property type="term" value="P:methylation"/>
    <property type="evidence" value="ECO:0007669"/>
    <property type="project" value="UniProtKB-KW"/>
</dbReference>
<dbReference type="HAMAP" id="MF_00735">
    <property type="entry name" value="Methyltr_PrmA"/>
    <property type="match status" value="1"/>
</dbReference>
<dbReference type="InterPro" id="IPR050078">
    <property type="entry name" value="Ribosomal_L11_MeTrfase_PrmA"/>
</dbReference>
<dbReference type="NCBIfam" id="TIGR00406">
    <property type="entry name" value="prmA"/>
    <property type="match status" value="1"/>
</dbReference>
<dbReference type="PANTHER" id="PTHR43648:SF1">
    <property type="entry name" value="ELECTRON TRANSFER FLAVOPROTEIN BETA SUBUNIT LYSINE METHYLTRANSFERASE"/>
    <property type="match status" value="1"/>
</dbReference>